<protein>
    <submittedName>
        <fullName evidence="3">Glycosyl transferase, group 1</fullName>
    </submittedName>
</protein>
<dbReference type="EMBL" id="CP000491">
    <property type="protein sequence ID" value="ABL73100.1"/>
    <property type="molecule type" value="Genomic_DNA"/>
</dbReference>
<dbReference type="Pfam" id="PF13692">
    <property type="entry name" value="Glyco_trans_1_4"/>
    <property type="match status" value="1"/>
</dbReference>
<dbReference type="PANTHER" id="PTHR12526:SF510">
    <property type="entry name" value="D-INOSITOL 3-PHOSPHATE GLYCOSYLTRANSFERASE"/>
    <property type="match status" value="1"/>
</dbReference>
<dbReference type="eggNOG" id="COG0438">
    <property type="taxonomic scope" value="Bacteria"/>
</dbReference>
<evidence type="ECO:0000313" key="4">
    <source>
        <dbReference type="Proteomes" id="UP000000361"/>
    </source>
</evidence>
<keyword evidence="2 3" id="KW-0808">Transferase</keyword>
<evidence type="ECO:0000256" key="2">
    <source>
        <dbReference type="ARBA" id="ARBA00022679"/>
    </source>
</evidence>
<keyword evidence="3" id="KW-0614">Plasmid</keyword>
<accession>A1BC56</accession>
<keyword evidence="1" id="KW-0328">Glycosyltransferase</keyword>
<dbReference type="Proteomes" id="UP000000361">
    <property type="component" value="Chromosome 1"/>
</dbReference>
<gene>
    <name evidence="3" type="ordered locus">Pden_5040</name>
</gene>
<dbReference type="CAZy" id="GT4">
    <property type="family name" value="Glycosyltransferase Family 4"/>
</dbReference>
<keyword evidence="4" id="KW-1185">Reference proteome</keyword>
<dbReference type="GO" id="GO:0016757">
    <property type="term" value="F:glycosyltransferase activity"/>
    <property type="evidence" value="ECO:0007669"/>
    <property type="project" value="UniProtKB-KW"/>
</dbReference>
<sequence length="362" mass="40020">MFVGGSLMPFCRFRRALIERLVRDHDCRVICAYWGDRADGFFAPFDLEGVVWQDLGGDHASPPGIADLPPLARLFRTIRRHRPDVICCFNAKPIALGPRIARLARPGARIVALMEGLGSALSFLLDASGPKRRVFRTLTRPVDRWVLLNDRDAGVILDLHPQRRESISTLPGIGIDPDHFSPGPDLLAQRRLIFVGRLVPEKGIDMFLALARHLRGSDWRLAAAGLPTSHGIAPAEIESWLREGLLESCAPVHDMAAFYRRASVLVFPSRYEEGLPAVIMEAQASGLPCLVRDTPVLRGTIRHGETGFLVSGEDPSDWAAALKWLEEPATFAAFSAAARRHAVEQFDQDRINARLIGLLLQA</sequence>
<dbReference type="AlphaFoldDB" id="A1BC56"/>
<proteinExistence type="predicted"/>
<name>A1BC56_PARDP</name>
<evidence type="ECO:0000313" key="3">
    <source>
        <dbReference type="EMBL" id="ABL73100.1"/>
    </source>
</evidence>
<evidence type="ECO:0000256" key="1">
    <source>
        <dbReference type="ARBA" id="ARBA00022676"/>
    </source>
</evidence>
<dbReference type="SUPFAM" id="SSF53756">
    <property type="entry name" value="UDP-Glycosyltransferase/glycogen phosphorylase"/>
    <property type="match status" value="1"/>
</dbReference>
<geneLocation type="plasmid" evidence="4">
    <name>pPD1222</name>
</geneLocation>
<dbReference type="KEGG" id="pde:Pden_5040"/>
<dbReference type="EnsemblBacteria" id="ABL73100">
    <property type="protein sequence ID" value="ABL73100"/>
    <property type="gene ID" value="Pden_5040"/>
</dbReference>
<dbReference type="PANTHER" id="PTHR12526">
    <property type="entry name" value="GLYCOSYLTRANSFERASE"/>
    <property type="match status" value="1"/>
</dbReference>
<dbReference type="HOGENOM" id="CLU_764721_0_0_5"/>
<reference evidence="4" key="1">
    <citation type="submission" date="2006-12" db="EMBL/GenBank/DDBJ databases">
        <title>Complete sequence of plasmid 1 of Paracoccus denitrificans PD1222.</title>
        <authorList>
            <person name="Copeland A."/>
            <person name="Lucas S."/>
            <person name="Lapidus A."/>
            <person name="Barry K."/>
            <person name="Detter J.C."/>
            <person name="Glavina del Rio T."/>
            <person name="Hammon N."/>
            <person name="Israni S."/>
            <person name="Dalin E."/>
            <person name="Tice H."/>
            <person name="Pitluck S."/>
            <person name="Munk A.C."/>
            <person name="Brettin T."/>
            <person name="Bruce D."/>
            <person name="Han C."/>
            <person name="Tapia R."/>
            <person name="Gilna P."/>
            <person name="Schmutz J."/>
            <person name="Larimer F."/>
            <person name="Land M."/>
            <person name="Hauser L."/>
            <person name="Kyrpides N."/>
            <person name="Lykidis A."/>
            <person name="Spiro S."/>
            <person name="Richardson D.J."/>
            <person name="Moir J.W.B."/>
            <person name="Ferguson S.J."/>
            <person name="van Spanning R.J.M."/>
            <person name="Richardson P."/>
        </authorList>
    </citation>
    <scope>NUCLEOTIDE SEQUENCE [LARGE SCALE GENOMIC DNA]</scope>
    <source>
        <strain evidence="4">Pd 1222</strain>
        <plasmid evidence="4">pPD1222</plasmid>
    </source>
</reference>
<organism evidence="3 4">
    <name type="scientific">Paracoccus denitrificans (strain Pd 1222)</name>
    <dbReference type="NCBI Taxonomy" id="318586"/>
    <lineage>
        <taxon>Bacteria</taxon>
        <taxon>Pseudomonadati</taxon>
        <taxon>Pseudomonadota</taxon>
        <taxon>Alphaproteobacteria</taxon>
        <taxon>Rhodobacterales</taxon>
        <taxon>Paracoccaceae</taxon>
        <taxon>Paracoccus</taxon>
    </lineage>
</organism>
<dbReference type="Gene3D" id="3.40.50.2000">
    <property type="entry name" value="Glycogen Phosphorylase B"/>
    <property type="match status" value="2"/>
</dbReference>